<dbReference type="InterPro" id="IPR034294">
    <property type="entry name" value="Aquaporin_transptr"/>
</dbReference>
<protein>
    <recommendedName>
        <fullName evidence="11">Aquaporin</fullName>
    </recommendedName>
</protein>
<evidence type="ECO:0000256" key="6">
    <source>
        <dbReference type="ARBA" id="ARBA00023136"/>
    </source>
</evidence>
<evidence type="ECO:0000256" key="3">
    <source>
        <dbReference type="ARBA" id="ARBA00022448"/>
    </source>
</evidence>
<proteinExistence type="inferred from homology"/>
<comment type="caution">
    <text evidence="9">The sequence shown here is derived from an EMBL/GenBank/DDBJ whole genome shotgun (WGS) entry which is preliminary data.</text>
</comment>
<dbReference type="Proteomes" id="UP001162164">
    <property type="component" value="Unassembled WGS sequence"/>
</dbReference>
<evidence type="ECO:0000313" key="10">
    <source>
        <dbReference type="Proteomes" id="UP001162164"/>
    </source>
</evidence>
<dbReference type="Pfam" id="PF00230">
    <property type="entry name" value="MIP"/>
    <property type="match status" value="1"/>
</dbReference>
<feature type="transmembrane region" description="Helical" evidence="8">
    <location>
        <begin position="153"/>
        <end position="174"/>
    </location>
</feature>
<feature type="transmembrane region" description="Helical" evidence="8">
    <location>
        <begin position="119"/>
        <end position="141"/>
    </location>
</feature>
<reference evidence="9" key="1">
    <citation type="journal article" date="2023" name="Insect Mol. Biol.">
        <title>Genome sequencing provides insights into the evolution of gene families encoding plant cell wall-degrading enzymes in longhorned beetles.</title>
        <authorList>
            <person name="Shin N.R."/>
            <person name="Okamura Y."/>
            <person name="Kirsch R."/>
            <person name="Pauchet Y."/>
        </authorList>
    </citation>
    <scope>NUCLEOTIDE SEQUENCE</scope>
    <source>
        <strain evidence="9">MMC_N1</strain>
    </source>
</reference>
<evidence type="ECO:0000256" key="8">
    <source>
        <dbReference type="SAM" id="Phobius"/>
    </source>
</evidence>
<evidence type="ECO:0000256" key="5">
    <source>
        <dbReference type="ARBA" id="ARBA00022989"/>
    </source>
</evidence>
<dbReference type="InterPro" id="IPR023271">
    <property type="entry name" value="Aquaporin-like"/>
</dbReference>
<keyword evidence="4 7" id="KW-0812">Transmembrane</keyword>
<dbReference type="EMBL" id="JAPWTJ010000447">
    <property type="protein sequence ID" value="KAJ8978368.1"/>
    <property type="molecule type" value="Genomic_DNA"/>
</dbReference>
<dbReference type="Gene3D" id="1.20.1080.10">
    <property type="entry name" value="Glycerol uptake facilitator protein"/>
    <property type="match status" value="1"/>
</dbReference>
<evidence type="ECO:0000256" key="4">
    <source>
        <dbReference type="ARBA" id="ARBA00022692"/>
    </source>
</evidence>
<evidence type="ECO:0008006" key="11">
    <source>
        <dbReference type="Google" id="ProtNLM"/>
    </source>
</evidence>
<evidence type="ECO:0000313" key="9">
    <source>
        <dbReference type="EMBL" id="KAJ8978368.1"/>
    </source>
</evidence>
<dbReference type="InterPro" id="IPR000425">
    <property type="entry name" value="MIP"/>
</dbReference>
<dbReference type="PROSITE" id="PS00221">
    <property type="entry name" value="MIP"/>
    <property type="match status" value="1"/>
</dbReference>
<dbReference type="PANTHER" id="PTHR19139">
    <property type="entry name" value="AQUAPORIN TRANSPORTER"/>
    <property type="match status" value="1"/>
</dbReference>
<feature type="transmembrane region" description="Helical" evidence="8">
    <location>
        <begin position="194"/>
        <end position="215"/>
    </location>
</feature>
<feature type="transmembrane region" description="Helical" evidence="8">
    <location>
        <begin position="81"/>
        <end position="99"/>
    </location>
</feature>
<gene>
    <name evidence="9" type="ORF">NQ317_018600</name>
</gene>
<sequence>MAGCPYIISFMTEFISTNILMYIGCMGCIELYGLGPTLPAFTFGFSILAAVLAFRHISPVHMNPAVSVAHVVMNSMEWKRCLVYVVAQYIGAITGYGLLKATMAEHPNLCVLKLENNTSPWQGFLMEAMIAMILMLVVAGSTDTENYPIADSIATRIGMLIVGLVFSLAPFTGACLNPARSLAPCIYYNNWTNHWLYHLSPYTGCILGAILYRFLIDNHEKYSLYNLIHEK</sequence>
<evidence type="ECO:0000256" key="2">
    <source>
        <dbReference type="ARBA" id="ARBA00006175"/>
    </source>
</evidence>
<evidence type="ECO:0000256" key="7">
    <source>
        <dbReference type="RuleBase" id="RU000477"/>
    </source>
</evidence>
<name>A0ABQ9JL74_9CUCU</name>
<keyword evidence="3 7" id="KW-0813">Transport</keyword>
<evidence type="ECO:0000256" key="1">
    <source>
        <dbReference type="ARBA" id="ARBA00004141"/>
    </source>
</evidence>
<keyword evidence="10" id="KW-1185">Reference proteome</keyword>
<dbReference type="SUPFAM" id="SSF81338">
    <property type="entry name" value="Aquaporin-like"/>
    <property type="match status" value="1"/>
</dbReference>
<dbReference type="PANTHER" id="PTHR19139:SF270">
    <property type="entry name" value="ENTOMOGLYCEROPORIN 1-RELATED"/>
    <property type="match status" value="1"/>
</dbReference>
<keyword evidence="6 8" id="KW-0472">Membrane</keyword>
<feature type="transmembrane region" description="Helical" evidence="8">
    <location>
        <begin position="7"/>
        <end position="32"/>
    </location>
</feature>
<feature type="transmembrane region" description="Helical" evidence="8">
    <location>
        <begin position="38"/>
        <end position="54"/>
    </location>
</feature>
<comment type="subcellular location">
    <subcellularLocation>
        <location evidence="1">Membrane</location>
        <topology evidence="1">Multi-pass membrane protein</topology>
    </subcellularLocation>
</comment>
<comment type="similarity">
    <text evidence="2 7">Belongs to the MIP/aquaporin (TC 1.A.8) family.</text>
</comment>
<dbReference type="PRINTS" id="PR00783">
    <property type="entry name" value="MINTRINSICP"/>
</dbReference>
<accession>A0ABQ9JL74</accession>
<organism evidence="9 10">
    <name type="scientific">Molorchus minor</name>
    <dbReference type="NCBI Taxonomy" id="1323400"/>
    <lineage>
        <taxon>Eukaryota</taxon>
        <taxon>Metazoa</taxon>
        <taxon>Ecdysozoa</taxon>
        <taxon>Arthropoda</taxon>
        <taxon>Hexapoda</taxon>
        <taxon>Insecta</taxon>
        <taxon>Pterygota</taxon>
        <taxon>Neoptera</taxon>
        <taxon>Endopterygota</taxon>
        <taxon>Coleoptera</taxon>
        <taxon>Polyphaga</taxon>
        <taxon>Cucujiformia</taxon>
        <taxon>Chrysomeloidea</taxon>
        <taxon>Cerambycidae</taxon>
        <taxon>Lamiinae</taxon>
        <taxon>Monochamini</taxon>
        <taxon>Molorchus</taxon>
    </lineage>
</organism>
<dbReference type="InterPro" id="IPR022357">
    <property type="entry name" value="MIP_CS"/>
</dbReference>
<keyword evidence="5 8" id="KW-1133">Transmembrane helix</keyword>